<protein>
    <submittedName>
        <fullName evidence="2">Uncharacterized protein</fullName>
    </submittedName>
</protein>
<reference evidence="3" key="1">
    <citation type="journal article" date="2022" name="Microb. Genom.">
        <title>A global pangenome for the wheat fungal pathogen Pyrenophora tritici-repentis and prediction of effector protein structural homology.</title>
        <authorList>
            <person name="Moolhuijzen P.M."/>
            <person name="See P.T."/>
            <person name="Shi G."/>
            <person name="Powell H.R."/>
            <person name="Cockram J."/>
            <person name="Jorgensen L.N."/>
            <person name="Benslimane H."/>
            <person name="Strelkov S.E."/>
            <person name="Turner J."/>
            <person name="Liu Z."/>
            <person name="Moffat C.S."/>
        </authorList>
    </citation>
    <scope>NUCLEOTIDE SEQUENCE [LARGE SCALE GENOMIC DNA]</scope>
</reference>
<dbReference type="EMBL" id="NRDI02000009">
    <property type="protein sequence ID" value="KAI1513484.1"/>
    <property type="molecule type" value="Genomic_DNA"/>
</dbReference>
<gene>
    <name evidence="2" type="ORF">Ptr86124_007386</name>
</gene>
<organism evidence="2 3">
    <name type="scientific">Pyrenophora tritici-repentis</name>
    <dbReference type="NCBI Taxonomy" id="45151"/>
    <lineage>
        <taxon>Eukaryota</taxon>
        <taxon>Fungi</taxon>
        <taxon>Dikarya</taxon>
        <taxon>Ascomycota</taxon>
        <taxon>Pezizomycotina</taxon>
        <taxon>Dothideomycetes</taxon>
        <taxon>Pleosporomycetidae</taxon>
        <taxon>Pleosporales</taxon>
        <taxon>Pleosporineae</taxon>
        <taxon>Pleosporaceae</taxon>
        <taxon>Pyrenophora</taxon>
    </lineage>
</organism>
<proteinExistence type="predicted"/>
<evidence type="ECO:0000256" key="1">
    <source>
        <dbReference type="SAM" id="MobiDB-lite"/>
    </source>
</evidence>
<dbReference type="AlphaFoldDB" id="A0A922N8Y5"/>
<feature type="compositionally biased region" description="Basic and acidic residues" evidence="1">
    <location>
        <begin position="259"/>
        <end position="271"/>
    </location>
</feature>
<comment type="caution">
    <text evidence="2">The sequence shown here is derived from an EMBL/GenBank/DDBJ whole genome shotgun (WGS) entry which is preliminary data.</text>
</comment>
<accession>A0A922N8Y5</accession>
<sequence>MAKPHTPKKRGRSDGKNKKRKDTRIGLRKIRGPNGIKLKQAQYYRFPSTIRIYHYSASYLSLHTFKSLFRGRAHGYVAALLGSDDPLSRNLLTTATDIIPEGALEVGYLPSVFVHGGSALGFCVGNGVVEWLCFDRDIKESILDRLDINTKAQKMLFEHVADLEKPEGSGRKMEYTEHKDWWDSLRGAGRWPCVLRLGWRRFGWEVKAEDARLRGLDEEGGRGAEEEEEVENDEGEWEDQDEDWNRDEDGNEEEVFEGSDERETHSPEIVA</sequence>
<name>A0A922N8Y5_9PLEO</name>
<feature type="region of interest" description="Disordered" evidence="1">
    <location>
        <begin position="217"/>
        <end position="271"/>
    </location>
</feature>
<evidence type="ECO:0000313" key="3">
    <source>
        <dbReference type="Proteomes" id="UP000249757"/>
    </source>
</evidence>
<evidence type="ECO:0000313" key="2">
    <source>
        <dbReference type="EMBL" id="KAI1513484.1"/>
    </source>
</evidence>
<dbReference type="OrthoDB" id="3762348at2759"/>
<feature type="region of interest" description="Disordered" evidence="1">
    <location>
        <begin position="1"/>
        <end position="25"/>
    </location>
</feature>
<keyword evidence="3" id="KW-1185">Reference proteome</keyword>
<feature type="compositionally biased region" description="Acidic residues" evidence="1">
    <location>
        <begin position="225"/>
        <end position="258"/>
    </location>
</feature>
<dbReference type="Proteomes" id="UP000249757">
    <property type="component" value="Unassembled WGS sequence"/>
</dbReference>